<comment type="caution">
    <text evidence="11">The sequence shown here is derived from an EMBL/GenBank/DDBJ whole genome shotgun (WGS) entry which is preliminary data.</text>
</comment>
<feature type="transmembrane region" description="Helical" evidence="8">
    <location>
        <begin position="26"/>
        <end position="43"/>
    </location>
</feature>
<sequence length="271" mass="30857">MEKVIDIEERIPSMRKKRRKKTNRKFVFILLVFVIILLVLLYFQSQASKIDAVKLNGAVLHNKEFYLKQAGIANGDSLWGFNAADAAKRLRAVEGVKEASIVRKWFRDVDITIQEWKPIAWIDRKGQYDLILEDGEVFSPDAEPSVDIPIVNGFEDEDVRKLLASQLVELDDSVYQLVSEIKEPDDSDGDHVILYMDDGYEVHAVLGSLADKLSYYPEIVNQLNGSEKGVIDVEVGTYFTPYSKLYGNEDEKVDEQNADEEKGDDNESEDE</sequence>
<evidence type="ECO:0000313" key="12">
    <source>
        <dbReference type="Proteomes" id="UP000659496"/>
    </source>
</evidence>
<keyword evidence="2 8" id="KW-1003">Cell membrane</keyword>
<comment type="subcellular location">
    <subcellularLocation>
        <location evidence="8">Cell membrane</location>
        <topology evidence="8">Single-pass type II membrane protein</topology>
    </subcellularLocation>
    <subcellularLocation>
        <location evidence="1">Membrane</location>
    </subcellularLocation>
    <text evidence="8">Localizes to the division septum.</text>
</comment>
<reference evidence="11 12" key="1">
    <citation type="submission" date="2020-08" db="EMBL/GenBank/DDBJ databases">
        <title>A Genomic Blueprint of the Chicken Gut Microbiome.</title>
        <authorList>
            <person name="Gilroy R."/>
            <person name="Ravi A."/>
            <person name="Getino M."/>
            <person name="Pursley I."/>
            <person name="Horton D.L."/>
            <person name="Alikhan N.-F."/>
            <person name="Baker D."/>
            <person name="Gharbi K."/>
            <person name="Hall N."/>
            <person name="Watson M."/>
            <person name="Adriaenssens E.M."/>
            <person name="Foster-Nyarko E."/>
            <person name="Jarju S."/>
            <person name="Secka A."/>
            <person name="Antonio M."/>
            <person name="Oren A."/>
            <person name="Chaudhuri R."/>
            <person name="La Ragione R.M."/>
            <person name="Hildebrand F."/>
            <person name="Pallen M.J."/>
        </authorList>
    </citation>
    <scope>NUCLEOTIDE SEQUENCE [LARGE SCALE GENOMIC DNA]</scope>
    <source>
        <strain evidence="11 12">Sa3CUA8</strain>
    </source>
</reference>
<feature type="region of interest" description="Disordered" evidence="9">
    <location>
        <begin position="246"/>
        <end position="271"/>
    </location>
</feature>
<evidence type="ECO:0000313" key="11">
    <source>
        <dbReference type="EMBL" id="MBD7907212.1"/>
    </source>
</evidence>
<dbReference type="Pfam" id="PF08478">
    <property type="entry name" value="POTRA_1"/>
    <property type="match status" value="1"/>
</dbReference>
<keyword evidence="3 8" id="KW-0132">Cell division</keyword>
<evidence type="ECO:0000256" key="3">
    <source>
        <dbReference type="ARBA" id="ARBA00022618"/>
    </source>
</evidence>
<dbReference type="RefSeq" id="WP_191688363.1">
    <property type="nucleotide sequence ID" value="NZ_JACSQY010000001.1"/>
</dbReference>
<evidence type="ECO:0000256" key="6">
    <source>
        <dbReference type="ARBA" id="ARBA00023136"/>
    </source>
</evidence>
<dbReference type="Gene3D" id="3.10.20.310">
    <property type="entry name" value="membrane protein fhac"/>
    <property type="match status" value="1"/>
</dbReference>
<gene>
    <name evidence="8" type="primary">divIB</name>
    <name evidence="11" type="ORF">H9659_02530</name>
</gene>
<feature type="domain" description="POTRA" evidence="10">
    <location>
        <begin position="48"/>
        <end position="116"/>
    </location>
</feature>
<accession>A0ABR8PGA8</accession>
<dbReference type="Pfam" id="PF03799">
    <property type="entry name" value="FtsQ_DivIB_C"/>
    <property type="match status" value="1"/>
</dbReference>
<keyword evidence="7 8" id="KW-0131">Cell cycle</keyword>
<keyword evidence="12" id="KW-1185">Reference proteome</keyword>
<keyword evidence="4 8" id="KW-0812">Transmembrane</keyword>
<proteinExistence type="inferred from homology"/>
<dbReference type="InterPro" id="IPR013685">
    <property type="entry name" value="POTRA_FtsQ_type"/>
</dbReference>
<keyword evidence="5 8" id="KW-1133">Transmembrane helix</keyword>
<name>A0ABR8PGA8_9BACL</name>
<evidence type="ECO:0000259" key="10">
    <source>
        <dbReference type="PROSITE" id="PS51779"/>
    </source>
</evidence>
<evidence type="ECO:0000256" key="4">
    <source>
        <dbReference type="ARBA" id="ARBA00022692"/>
    </source>
</evidence>
<evidence type="ECO:0000256" key="7">
    <source>
        <dbReference type="ARBA" id="ARBA00023306"/>
    </source>
</evidence>
<evidence type="ECO:0000256" key="8">
    <source>
        <dbReference type="HAMAP-Rule" id="MF_00912"/>
    </source>
</evidence>
<dbReference type="InterPro" id="IPR050487">
    <property type="entry name" value="FtsQ_DivIB"/>
</dbReference>
<dbReference type="PROSITE" id="PS51779">
    <property type="entry name" value="POTRA"/>
    <property type="match status" value="1"/>
</dbReference>
<evidence type="ECO:0000256" key="2">
    <source>
        <dbReference type="ARBA" id="ARBA00022475"/>
    </source>
</evidence>
<evidence type="ECO:0000256" key="1">
    <source>
        <dbReference type="ARBA" id="ARBA00004370"/>
    </source>
</evidence>
<comment type="function">
    <text evidence="8">Cell division protein that may be involved in stabilizing or promoting the assembly of the division complex.</text>
</comment>
<feature type="compositionally biased region" description="Acidic residues" evidence="9">
    <location>
        <begin position="251"/>
        <end position="271"/>
    </location>
</feature>
<dbReference type="InterPro" id="IPR005548">
    <property type="entry name" value="Cell_div_FtsQ/DivIB_C"/>
</dbReference>
<protein>
    <recommendedName>
        <fullName evidence="8">Cell division protein DivIB</fullName>
    </recommendedName>
</protein>
<keyword evidence="6 8" id="KW-0472">Membrane</keyword>
<evidence type="ECO:0000256" key="5">
    <source>
        <dbReference type="ARBA" id="ARBA00022989"/>
    </source>
</evidence>
<dbReference type="InterPro" id="IPR034746">
    <property type="entry name" value="POTRA"/>
</dbReference>
<dbReference type="EMBL" id="JACSQY010000001">
    <property type="protein sequence ID" value="MBD7907212.1"/>
    <property type="molecule type" value="Genomic_DNA"/>
</dbReference>
<comment type="similarity">
    <text evidence="8">Belongs to the FtsQ/DivIB family. DivIB subfamily.</text>
</comment>
<dbReference type="InterPro" id="IPR026580">
    <property type="entry name" value="DivIB"/>
</dbReference>
<dbReference type="Proteomes" id="UP000659496">
    <property type="component" value="Unassembled WGS sequence"/>
</dbReference>
<dbReference type="Gene3D" id="3.40.50.10960">
    <property type="match status" value="1"/>
</dbReference>
<dbReference type="PANTHER" id="PTHR37820">
    <property type="entry name" value="CELL DIVISION PROTEIN DIVIB"/>
    <property type="match status" value="1"/>
</dbReference>
<dbReference type="PANTHER" id="PTHR37820:SF1">
    <property type="entry name" value="CELL DIVISION PROTEIN FTSQ"/>
    <property type="match status" value="1"/>
</dbReference>
<organism evidence="11 12">
    <name type="scientific">Sporosarcina gallistercoris</name>
    <dbReference type="NCBI Taxonomy" id="2762245"/>
    <lineage>
        <taxon>Bacteria</taxon>
        <taxon>Bacillati</taxon>
        <taxon>Bacillota</taxon>
        <taxon>Bacilli</taxon>
        <taxon>Bacillales</taxon>
        <taxon>Caryophanaceae</taxon>
        <taxon>Sporosarcina</taxon>
    </lineage>
</organism>
<dbReference type="HAMAP" id="MF_00912">
    <property type="entry name" value="DivIB"/>
    <property type="match status" value="1"/>
</dbReference>
<evidence type="ECO:0000256" key="9">
    <source>
        <dbReference type="SAM" id="MobiDB-lite"/>
    </source>
</evidence>